<comment type="similarity">
    <text evidence="1">Belongs to the peptidase S33 family.</text>
</comment>
<feature type="active site" description="Proton acceptor" evidence="3">
    <location>
        <position position="373"/>
    </location>
</feature>
<name>A0A6A5ZFY8_9PLEO</name>
<feature type="active site" description="Proton donor" evidence="3">
    <location>
        <position position="316"/>
    </location>
</feature>
<dbReference type="PANTHER" id="PTHR21661">
    <property type="entry name" value="EPOXIDE HYDROLASE 1-RELATED"/>
    <property type="match status" value="1"/>
</dbReference>
<dbReference type="GO" id="GO:0004301">
    <property type="term" value="F:epoxide hydrolase activity"/>
    <property type="evidence" value="ECO:0007669"/>
    <property type="project" value="TreeGrafter"/>
</dbReference>
<feature type="domain" description="Epoxide hydrolase N-terminal" evidence="4">
    <location>
        <begin position="17"/>
        <end position="127"/>
    </location>
</feature>
<dbReference type="EMBL" id="ML977317">
    <property type="protein sequence ID" value="KAF2118146.1"/>
    <property type="molecule type" value="Genomic_DNA"/>
</dbReference>
<dbReference type="AlphaFoldDB" id="A0A6A5ZFY8"/>
<proteinExistence type="inferred from homology"/>
<dbReference type="Proteomes" id="UP000799770">
    <property type="component" value="Unassembled WGS sequence"/>
</dbReference>
<dbReference type="Gene3D" id="3.40.50.1820">
    <property type="entry name" value="alpha/beta hydrolase"/>
    <property type="match status" value="1"/>
</dbReference>
<evidence type="ECO:0000313" key="6">
    <source>
        <dbReference type="Proteomes" id="UP000799770"/>
    </source>
</evidence>
<accession>A0A6A5ZFY8</accession>
<protein>
    <submittedName>
        <fullName evidence="5">Alpha/Beta hydrolase protein</fullName>
    </submittedName>
</protein>
<evidence type="ECO:0000256" key="2">
    <source>
        <dbReference type="ARBA" id="ARBA00022801"/>
    </source>
</evidence>
<dbReference type="PIRSF" id="PIRSF001112">
    <property type="entry name" value="Epoxide_hydrolase"/>
    <property type="match status" value="1"/>
</dbReference>
<dbReference type="GO" id="GO:0097176">
    <property type="term" value="P:epoxide metabolic process"/>
    <property type="evidence" value="ECO:0007669"/>
    <property type="project" value="TreeGrafter"/>
</dbReference>
<sequence>MSSPFASLPTSTRTQPSPFHLSIPQEQLDEFHQLLRLSKIGPKTYENEQSDRRFGITRDWIVNSKAEWEKFDWRKVEDRINSFPNFKLPILHKGDTLDIHFVALFSRRRDAVPLLMLHGWPGNFMEFLPIMEILSKRYTSKTLPYHIIVPSLPGYAFSSPPPLSRDFQLQDIASLMNSLMIELGFGARYVVQGGDIGSKVSRVMAALFDEVKAIHINFCIMPRPEGVKDKDISALEKQGLERSDEFKRLGSSYALQHATKPSTIGLVLAANPLSLLAWIGEKFLAWTDTDPPLDEILASVTLYWLTETFPHSIYPYRQLFTPGVIGAHENPDWYIKKPLGFSWFPKELAPIPRAWVKTTGDLVWFREHHSGGHFVAMERPDVLLADVEEFIAQAWKM</sequence>
<feature type="active site" description="Nucleophile" evidence="3">
    <location>
        <position position="195"/>
    </location>
</feature>
<dbReference type="InterPro" id="IPR000639">
    <property type="entry name" value="Epox_hydrolase-like"/>
</dbReference>
<dbReference type="SUPFAM" id="SSF53474">
    <property type="entry name" value="alpha/beta-Hydrolases"/>
    <property type="match status" value="1"/>
</dbReference>
<evidence type="ECO:0000256" key="3">
    <source>
        <dbReference type="PIRSR" id="PIRSR001112-1"/>
    </source>
</evidence>
<keyword evidence="6" id="KW-1185">Reference proteome</keyword>
<gene>
    <name evidence="5" type="ORF">BDV96DRAFT_643409</name>
</gene>
<dbReference type="PRINTS" id="PR00412">
    <property type="entry name" value="EPOXHYDRLASE"/>
</dbReference>
<keyword evidence="2 5" id="KW-0378">Hydrolase</keyword>
<evidence type="ECO:0000313" key="5">
    <source>
        <dbReference type="EMBL" id="KAF2118146.1"/>
    </source>
</evidence>
<dbReference type="Pfam" id="PF06441">
    <property type="entry name" value="EHN"/>
    <property type="match status" value="1"/>
</dbReference>
<dbReference type="InterPro" id="IPR010497">
    <property type="entry name" value="Epoxide_hydro_N"/>
</dbReference>
<reference evidence="5" key="1">
    <citation type="journal article" date="2020" name="Stud. Mycol.">
        <title>101 Dothideomycetes genomes: a test case for predicting lifestyles and emergence of pathogens.</title>
        <authorList>
            <person name="Haridas S."/>
            <person name="Albert R."/>
            <person name="Binder M."/>
            <person name="Bloem J."/>
            <person name="Labutti K."/>
            <person name="Salamov A."/>
            <person name="Andreopoulos B."/>
            <person name="Baker S."/>
            <person name="Barry K."/>
            <person name="Bills G."/>
            <person name="Bluhm B."/>
            <person name="Cannon C."/>
            <person name="Castanera R."/>
            <person name="Culley D."/>
            <person name="Daum C."/>
            <person name="Ezra D."/>
            <person name="Gonzalez J."/>
            <person name="Henrissat B."/>
            <person name="Kuo A."/>
            <person name="Liang C."/>
            <person name="Lipzen A."/>
            <person name="Lutzoni F."/>
            <person name="Magnuson J."/>
            <person name="Mondo S."/>
            <person name="Nolan M."/>
            <person name="Ohm R."/>
            <person name="Pangilinan J."/>
            <person name="Park H.-J."/>
            <person name="Ramirez L."/>
            <person name="Alfaro M."/>
            <person name="Sun H."/>
            <person name="Tritt A."/>
            <person name="Yoshinaga Y."/>
            <person name="Zwiers L.-H."/>
            <person name="Turgeon B."/>
            <person name="Goodwin S."/>
            <person name="Spatafora J."/>
            <person name="Crous P."/>
            <person name="Grigoriev I."/>
        </authorList>
    </citation>
    <scope>NUCLEOTIDE SEQUENCE</scope>
    <source>
        <strain evidence="5">CBS 627.86</strain>
    </source>
</reference>
<dbReference type="InterPro" id="IPR029058">
    <property type="entry name" value="AB_hydrolase_fold"/>
</dbReference>
<evidence type="ECO:0000256" key="1">
    <source>
        <dbReference type="ARBA" id="ARBA00010088"/>
    </source>
</evidence>
<dbReference type="InterPro" id="IPR016292">
    <property type="entry name" value="Epoxide_hydrolase"/>
</dbReference>
<organism evidence="5 6">
    <name type="scientific">Lophiotrema nucula</name>
    <dbReference type="NCBI Taxonomy" id="690887"/>
    <lineage>
        <taxon>Eukaryota</taxon>
        <taxon>Fungi</taxon>
        <taxon>Dikarya</taxon>
        <taxon>Ascomycota</taxon>
        <taxon>Pezizomycotina</taxon>
        <taxon>Dothideomycetes</taxon>
        <taxon>Pleosporomycetidae</taxon>
        <taxon>Pleosporales</taxon>
        <taxon>Lophiotremataceae</taxon>
        <taxon>Lophiotrema</taxon>
    </lineage>
</organism>
<dbReference type="OrthoDB" id="7130006at2759"/>
<evidence type="ECO:0000259" key="4">
    <source>
        <dbReference type="Pfam" id="PF06441"/>
    </source>
</evidence>
<dbReference type="PANTHER" id="PTHR21661:SF39">
    <property type="entry name" value="HYDROLASE, PUTATIVE (AFU_ORTHOLOGUE AFUA_3G08960)-RELATED"/>
    <property type="match status" value="1"/>
</dbReference>